<protein>
    <submittedName>
        <fullName evidence="2">Uncharacterized protein</fullName>
    </submittedName>
</protein>
<proteinExistence type="predicted"/>
<keyword evidence="1" id="KW-1133">Transmembrane helix</keyword>
<accession>A0A4R6WDN0</accession>
<dbReference type="Proteomes" id="UP000295292">
    <property type="component" value="Unassembled WGS sequence"/>
</dbReference>
<comment type="caution">
    <text evidence="2">The sequence shown here is derived from an EMBL/GenBank/DDBJ whole genome shotgun (WGS) entry which is preliminary data.</text>
</comment>
<dbReference type="AlphaFoldDB" id="A0A4R6WDN0"/>
<dbReference type="EMBL" id="SNYV01000017">
    <property type="protein sequence ID" value="TDQ75447.1"/>
    <property type="molecule type" value="Genomic_DNA"/>
</dbReference>
<sequence length="64" mass="7474">MKNKMLFFQLVIGMITVMVGLFLFITHYDKTTGTFLIKGGLIFEAVIVVRLFFYNRNNHKVTSR</sequence>
<keyword evidence="1" id="KW-0472">Membrane</keyword>
<gene>
    <name evidence="2" type="ORF">CLV99_4052</name>
</gene>
<feature type="transmembrane region" description="Helical" evidence="1">
    <location>
        <begin position="7"/>
        <end position="28"/>
    </location>
</feature>
<organism evidence="2 3">
    <name type="scientific">Sphingobacterium yanglingense</name>
    <dbReference type="NCBI Taxonomy" id="1437280"/>
    <lineage>
        <taxon>Bacteria</taxon>
        <taxon>Pseudomonadati</taxon>
        <taxon>Bacteroidota</taxon>
        <taxon>Sphingobacteriia</taxon>
        <taxon>Sphingobacteriales</taxon>
        <taxon>Sphingobacteriaceae</taxon>
        <taxon>Sphingobacterium</taxon>
    </lineage>
</organism>
<reference evidence="2 3" key="1">
    <citation type="submission" date="2019-03" db="EMBL/GenBank/DDBJ databases">
        <title>Genomic Encyclopedia of Archaeal and Bacterial Type Strains, Phase II (KMG-II): from individual species to whole genera.</title>
        <authorList>
            <person name="Goeker M."/>
        </authorList>
    </citation>
    <scope>NUCLEOTIDE SEQUENCE [LARGE SCALE GENOMIC DNA]</scope>
    <source>
        <strain evidence="2 3">DSM 28353</strain>
    </source>
</reference>
<keyword evidence="1" id="KW-0812">Transmembrane</keyword>
<evidence type="ECO:0000313" key="3">
    <source>
        <dbReference type="Proteomes" id="UP000295292"/>
    </source>
</evidence>
<name>A0A4R6WDN0_9SPHI</name>
<evidence type="ECO:0000313" key="2">
    <source>
        <dbReference type="EMBL" id="TDQ75447.1"/>
    </source>
</evidence>
<keyword evidence="3" id="KW-1185">Reference proteome</keyword>
<feature type="transmembrane region" description="Helical" evidence="1">
    <location>
        <begin position="34"/>
        <end position="54"/>
    </location>
</feature>
<evidence type="ECO:0000256" key="1">
    <source>
        <dbReference type="SAM" id="Phobius"/>
    </source>
</evidence>